<dbReference type="SUPFAM" id="SSF46689">
    <property type="entry name" value="Homeodomain-like"/>
    <property type="match status" value="2"/>
</dbReference>
<keyword evidence="3" id="KW-0804">Transcription</keyword>
<dbReference type="Gene3D" id="1.10.10.60">
    <property type="entry name" value="Homeodomain-like"/>
    <property type="match status" value="2"/>
</dbReference>
<dbReference type="PANTHER" id="PTHR43280">
    <property type="entry name" value="ARAC-FAMILY TRANSCRIPTIONAL REGULATOR"/>
    <property type="match status" value="1"/>
</dbReference>
<dbReference type="OrthoDB" id="2831254at2"/>
<reference evidence="5 6" key="1">
    <citation type="submission" date="2016-11" db="EMBL/GenBank/DDBJ databases">
        <title>Paenibacillus species isolates.</title>
        <authorList>
            <person name="Beno S.M."/>
        </authorList>
    </citation>
    <scope>NUCLEOTIDE SEQUENCE [LARGE SCALE GENOMIC DNA]</scope>
    <source>
        <strain evidence="5 6">FSL F4-0100</strain>
    </source>
</reference>
<dbReference type="RefSeq" id="WP_076325503.1">
    <property type="nucleotide sequence ID" value="NZ_JBCMXI010000003.1"/>
</dbReference>
<dbReference type="PANTHER" id="PTHR43280:SF2">
    <property type="entry name" value="HTH-TYPE TRANSCRIPTIONAL REGULATOR EXSA"/>
    <property type="match status" value="1"/>
</dbReference>
<dbReference type="Pfam" id="PF12833">
    <property type="entry name" value="HTH_18"/>
    <property type="match status" value="1"/>
</dbReference>
<evidence type="ECO:0000313" key="5">
    <source>
        <dbReference type="EMBL" id="OME89086.1"/>
    </source>
</evidence>
<dbReference type="SMART" id="SM00342">
    <property type="entry name" value="HTH_ARAC"/>
    <property type="match status" value="1"/>
</dbReference>
<protein>
    <submittedName>
        <fullName evidence="5">AraC family transcriptional regulator</fullName>
    </submittedName>
</protein>
<dbReference type="Gene3D" id="2.60.120.10">
    <property type="entry name" value="Jelly Rolls"/>
    <property type="match status" value="1"/>
</dbReference>
<dbReference type="GO" id="GO:0003700">
    <property type="term" value="F:DNA-binding transcription factor activity"/>
    <property type="evidence" value="ECO:0007669"/>
    <property type="project" value="InterPro"/>
</dbReference>
<dbReference type="InterPro" id="IPR037923">
    <property type="entry name" value="HTH-like"/>
</dbReference>
<gene>
    <name evidence="5" type="ORF">BK123_27300</name>
</gene>
<evidence type="ECO:0000256" key="2">
    <source>
        <dbReference type="ARBA" id="ARBA00023125"/>
    </source>
</evidence>
<proteinExistence type="predicted"/>
<accession>A0A1R1AU36</accession>
<dbReference type="InterPro" id="IPR013096">
    <property type="entry name" value="Cupin_2"/>
</dbReference>
<name>A0A1R1AU36_PAELA</name>
<dbReference type="InterPro" id="IPR009057">
    <property type="entry name" value="Homeodomain-like_sf"/>
</dbReference>
<dbReference type="STRING" id="1401.BK123_27300"/>
<dbReference type="GO" id="GO:0043565">
    <property type="term" value="F:sequence-specific DNA binding"/>
    <property type="evidence" value="ECO:0007669"/>
    <property type="project" value="InterPro"/>
</dbReference>
<dbReference type="InterPro" id="IPR018060">
    <property type="entry name" value="HTH_AraC"/>
</dbReference>
<dbReference type="PROSITE" id="PS01124">
    <property type="entry name" value="HTH_ARAC_FAMILY_2"/>
    <property type="match status" value="1"/>
</dbReference>
<dbReference type="AlphaFoldDB" id="A0A1R1AU36"/>
<comment type="caution">
    <text evidence="5">The sequence shown here is derived from an EMBL/GenBank/DDBJ whole genome shotgun (WGS) entry which is preliminary data.</text>
</comment>
<dbReference type="SUPFAM" id="SSF51215">
    <property type="entry name" value="Regulatory protein AraC"/>
    <property type="match status" value="1"/>
</dbReference>
<evidence type="ECO:0000259" key="4">
    <source>
        <dbReference type="PROSITE" id="PS01124"/>
    </source>
</evidence>
<dbReference type="EMBL" id="MRTF01000011">
    <property type="protein sequence ID" value="OME89086.1"/>
    <property type="molecule type" value="Genomic_DNA"/>
</dbReference>
<evidence type="ECO:0000256" key="1">
    <source>
        <dbReference type="ARBA" id="ARBA00023015"/>
    </source>
</evidence>
<feature type="domain" description="HTH araC/xylS-type" evidence="4">
    <location>
        <begin position="189"/>
        <end position="286"/>
    </location>
</feature>
<organism evidence="5 6">
    <name type="scientific">Paenibacillus lautus</name>
    <name type="common">Bacillus lautus</name>
    <dbReference type="NCBI Taxonomy" id="1401"/>
    <lineage>
        <taxon>Bacteria</taxon>
        <taxon>Bacillati</taxon>
        <taxon>Bacillota</taxon>
        <taxon>Bacilli</taxon>
        <taxon>Bacillales</taxon>
        <taxon>Paenibacillaceae</taxon>
        <taxon>Paenibacillus</taxon>
    </lineage>
</organism>
<keyword evidence="2" id="KW-0238">DNA-binding</keyword>
<sequence>MILDSVSPYIRVAMDDINTEPWFIQERVLFDYELLYVMEGELLVTIEDDVYEGKQGDIFLFRPGQRHSLRKTSPKLRQPHIHFDFFYQEDSPGVKVSFRSWDKISEEEKQWFREDIMDQMPVPLSSHLRLKNPLLIEQMLIQLINEFDMKMPYFEIKIKGLFIQLWIQILRENYWNLHPHLVTNFQTLLKVKDFLMNTPERKVTLEEISKMSGISKHYLIRLFKKAFGMSPLQYHQFIRIQRAKHLIQFTDDSINAIAENMGFPNIHAFSRAFKTVDGIHPSFYRN</sequence>
<evidence type="ECO:0000256" key="3">
    <source>
        <dbReference type="ARBA" id="ARBA00023163"/>
    </source>
</evidence>
<dbReference type="Pfam" id="PF07883">
    <property type="entry name" value="Cupin_2"/>
    <property type="match status" value="1"/>
</dbReference>
<keyword evidence="1" id="KW-0805">Transcription regulation</keyword>
<evidence type="ECO:0000313" key="6">
    <source>
        <dbReference type="Proteomes" id="UP000187074"/>
    </source>
</evidence>
<dbReference type="Proteomes" id="UP000187074">
    <property type="component" value="Unassembled WGS sequence"/>
</dbReference>
<dbReference type="InterPro" id="IPR014710">
    <property type="entry name" value="RmlC-like_jellyroll"/>
</dbReference>